<sequence>MASLTISNRSTTSDLYRSWSAVVVAYSGLKLARPAQDRLVVLNGVADEFGEALGGESTRFSSSSRYPSLDPSEIEAYVCGIWLGGMPQSLLWKQSGPGVHERITEIPSWSWASICTGVNHDLHI</sequence>
<dbReference type="AlphaFoldDB" id="A0AA40DW01"/>
<accession>A0AA40DW01</accession>
<reference evidence="1" key="1">
    <citation type="submission" date="2023-06" db="EMBL/GenBank/DDBJ databases">
        <title>Genome-scale phylogeny and comparative genomics of the fungal order Sordariales.</title>
        <authorList>
            <consortium name="Lawrence Berkeley National Laboratory"/>
            <person name="Hensen N."/>
            <person name="Bonometti L."/>
            <person name="Westerberg I."/>
            <person name="Brannstrom I.O."/>
            <person name="Guillou S."/>
            <person name="Cros-Aarteil S."/>
            <person name="Calhoun S."/>
            <person name="Haridas S."/>
            <person name="Kuo A."/>
            <person name="Mondo S."/>
            <person name="Pangilinan J."/>
            <person name="Riley R."/>
            <person name="LaButti K."/>
            <person name="Andreopoulos B."/>
            <person name="Lipzen A."/>
            <person name="Chen C."/>
            <person name="Yanf M."/>
            <person name="Daum C."/>
            <person name="Ng V."/>
            <person name="Clum A."/>
            <person name="Steindorff A."/>
            <person name="Ohm R."/>
            <person name="Martin F."/>
            <person name="Silar P."/>
            <person name="Natvig D."/>
            <person name="Lalanne C."/>
            <person name="Gautier V."/>
            <person name="Ament-velasquez S.L."/>
            <person name="Kruys A."/>
            <person name="Hutchinson M.I."/>
            <person name="Powell A.J."/>
            <person name="Barry K."/>
            <person name="Miller A.N."/>
            <person name="Grigoriev I.V."/>
            <person name="Debuchy R."/>
            <person name="Gladieux P."/>
            <person name="Thoren M.H."/>
            <person name="Johannesson H."/>
        </authorList>
    </citation>
    <scope>NUCLEOTIDE SEQUENCE</scope>
    <source>
        <strain evidence="1">SMH2392-1A</strain>
    </source>
</reference>
<comment type="caution">
    <text evidence="1">The sequence shown here is derived from an EMBL/GenBank/DDBJ whole genome shotgun (WGS) entry which is preliminary data.</text>
</comment>
<protein>
    <submittedName>
        <fullName evidence="1">Uncharacterized protein</fullName>
    </submittedName>
</protein>
<name>A0AA40DW01_9PEZI</name>
<proteinExistence type="predicted"/>
<dbReference type="RefSeq" id="XP_060295071.1">
    <property type="nucleotide sequence ID" value="XM_060442373.1"/>
</dbReference>
<evidence type="ECO:0000313" key="2">
    <source>
        <dbReference type="Proteomes" id="UP001172101"/>
    </source>
</evidence>
<keyword evidence="2" id="KW-1185">Reference proteome</keyword>
<dbReference type="EMBL" id="JAUIRO010000005">
    <property type="protein sequence ID" value="KAK0713748.1"/>
    <property type="molecule type" value="Genomic_DNA"/>
</dbReference>
<organism evidence="1 2">
    <name type="scientific">Lasiosphaeria miniovina</name>
    <dbReference type="NCBI Taxonomy" id="1954250"/>
    <lineage>
        <taxon>Eukaryota</taxon>
        <taxon>Fungi</taxon>
        <taxon>Dikarya</taxon>
        <taxon>Ascomycota</taxon>
        <taxon>Pezizomycotina</taxon>
        <taxon>Sordariomycetes</taxon>
        <taxon>Sordariomycetidae</taxon>
        <taxon>Sordariales</taxon>
        <taxon>Lasiosphaeriaceae</taxon>
        <taxon>Lasiosphaeria</taxon>
    </lineage>
</organism>
<dbReference type="GeneID" id="85325643"/>
<gene>
    <name evidence="1" type="ORF">B0T26DRAFT_718251</name>
</gene>
<dbReference type="Proteomes" id="UP001172101">
    <property type="component" value="Unassembled WGS sequence"/>
</dbReference>
<evidence type="ECO:0000313" key="1">
    <source>
        <dbReference type="EMBL" id="KAK0713748.1"/>
    </source>
</evidence>